<accession>A0A4Y8R5W8</accession>
<evidence type="ECO:0000313" key="2">
    <source>
        <dbReference type="EMBL" id="TFF12854.1"/>
    </source>
</evidence>
<feature type="transmembrane region" description="Helical" evidence="1">
    <location>
        <begin position="276"/>
        <end position="298"/>
    </location>
</feature>
<feature type="transmembrane region" description="Helical" evidence="1">
    <location>
        <begin position="155"/>
        <end position="172"/>
    </location>
</feature>
<feature type="transmembrane region" description="Helical" evidence="1">
    <location>
        <begin position="66"/>
        <end position="91"/>
    </location>
</feature>
<feature type="transmembrane region" description="Helical" evidence="1">
    <location>
        <begin position="247"/>
        <end position="269"/>
    </location>
</feature>
<feature type="transmembrane region" description="Helical" evidence="1">
    <location>
        <begin position="310"/>
        <end position="331"/>
    </location>
</feature>
<feature type="transmembrane region" description="Helical" evidence="1">
    <location>
        <begin position="212"/>
        <end position="235"/>
    </location>
</feature>
<dbReference type="Proteomes" id="UP000298003">
    <property type="component" value="Unassembled WGS sequence"/>
</dbReference>
<sequence length="369" mass="38644">MGLCIALCAACQGREVRESGPRLRDYARVALAATGIVFALGVGSLLPGGPRSDVDPLAMVGSGVGGYFATGPAAHAVLLGIISTVAIAVAFSLESSAARGDAIADEARASETPDLALQARAFRLERVATVQYVVTLGFTGLAAVVALDTMTDREGPWQVLSTVAWLLVVWLANEAVRLGSVIEVTDQVRDQLRADDRRRTLLRRRAARSFPLRSAALAGLVFVITWVVLCIVAVSSSDVLDVPPLSVWGRIVAVGVLTLVALVWIAAMWQSLPGVVVPASLAILTTVSVLTAAVGYLARIAGERGTAASVFVIAVLLLVGLLGVAACGAFGRGWMRSLSRPGAWLSAPAARLDDWEERTRTASVAVSRR</sequence>
<dbReference type="AlphaFoldDB" id="A0A4Y8R5W8"/>
<dbReference type="RefSeq" id="WP_061268314.1">
    <property type="nucleotide sequence ID" value="NZ_SOZH01000004.1"/>
</dbReference>
<dbReference type="EMBL" id="SOZH01000004">
    <property type="protein sequence ID" value="TFF12854.1"/>
    <property type="molecule type" value="Genomic_DNA"/>
</dbReference>
<reference evidence="2 3" key="1">
    <citation type="submission" date="2019-03" db="EMBL/GenBank/DDBJ databases">
        <title>Cellulosimicrobium funkei JCM14302 Assembly.</title>
        <authorList>
            <person name="Dou T."/>
        </authorList>
    </citation>
    <scope>NUCLEOTIDE SEQUENCE [LARGE SCALE GENOMIC DNA]</scope>
    <source>
        <strain evidence="2 3">JCM 14302</strain>
    </source>
</reference>
<proteinExistence type="predicted"/>
<keyword evidence="3" id="KW-1185">Reference proteome</keyword>
<keyword evidence="1" id="KW-1133">Transmembrane helix</keyword>
<feature type="transmembrane region" description="Helical" evidence="1">
    <location>
        <begin position="130"/>
        <end position="149"/>
    </location>
</feature>
<organism evidence="2 3">
    <name type="scientific">Cellulosimicrobium funkei</name>
    <dbReference type="NCBI Taxonomy" id="264251"/>
    <lineage>
        <taxon>Bacteria</taxon>
        <taxon>Bacillati</taxon>
        <taxon>Actinomycetota</taxon>
        <taxon>Actinomycetes</taxon>
        <taxon>Micrococcales</taxon>
        <taxon>Promicromonosporaceae</taxon>
        <taxon>Cellulosimicrobium</taxon>
    </lineage>
</organism>
<evidence type="ECO:0000313" key="3">
    <source>
        <dbReference type="Proteomes" id="UP000298003"/>
    </source>
</evidence>
<name>A0A4Y8R5W8_9MICO</name>
<evidence type="ECO:0000256" key="1">
    <source>
        <dbReference type="SAM" id="Phobius"/>
    </source>
</evidence>
<gene>
    <name evidence="2" type="ORF">E1O70_08395</name>
</gene>
<keyword evidence="1" id="KW-0472">Membrane</keyword>
<protein>
    <submittedName>
        <fullName evidence="2">Uncharacterized protein</fullName>
    </submittedName>
</protein>
<keyword evidence="1" id="KW-0812">Transmembrane</keyword>
<comment type="caution">
    <text evidence="2">The sequence shown here is derived from an EMBL/GenBank/DDBJ whole genome shotgun (WGS) entry which is preliminary data.</text>
</comment>
<dbReference type="GeneID" id="95684507"/>
<feature type="transmembrane region" description="Helical" evidence="1">
    <location>
        <begin position="26"/>
        <end position="46"/>
    </location>
</feature>